<dbReference type="EC" id="3.1.21.-" evidence="2"/>
<dbReference type="SUPFAM" id="SSF52540">
    <property type="entry name" value="P-loop containing nucleoside triphosphate hydrolases"/>
    <property type="match status" value="1"/>
</dbReference>
<dbReference type="CDD" id="cd00009">
    <property type="entry name" value="AAA"/>
    <property type="match status" value="1"/>
</dbReference>
<dbReference type="GO" id="GO:0005524">
    <property type="term" value="F:ATP binding"/>
    <property type="evidence" value="ECO:0007669"/>
    <property type="project" value="InterPro"/>
</dbReference>
<dbReference type="RefSeq" id="WP_181609252.1">
    <property type="nucleotide sequence ID" value="NZ_BAABAM010000006.1"/>
</dbReference>
<dbReference type="Gene3D" id="3.40.50.300">
    <property type="entry name" value="P-loop containing nucleotide triphosphate hydrolases"/>
    <property type="match status" value="1"/>
</dbReference>
<dbReference type="SMART" id="SM00382">
    <property type="entry name" value="AAA"/>
    <property type="match status" value="1"/>
</dbReference>
<keyword evidence="3" id="KW-1185">Reference proteome</keyword>
<dbReference type="InterPro" id="IPR011704">
    <property type="entry name" value="ATPase_dyneun-rel_AAA"/>
</dbReference>
<keyword evidence="2" id="KW-0378">Hydrolase</keyword>
<dbReference type="InterPro" id="IPR003593">
    <property type="entry name" value="AAA+_ATPase"/>
</dbReference>
<accession>A0A7W0CFU9</accession>
<protein>
    <submittedName>
        <fullName evidence="2">5-methylcytosine-specific restriction protein B</fullName>
        <ecNumber evidence="2">3.1.21.-</ecNumber>
    </submittedName>
</protein>
<comment type="caution">
    <text evidence="2">The sequence shown here is derived from an EMBL/GenBank/DDBJ whole genome shotgun (WGS) entry which is preliminary data.</text>
</comment>
<evidence type="ECO:0000313" key="3">
    <source>
        <dbReference type="Proteomes" id="UP000530928"/>
    </source>
</evidence>
<name>A0A7W0CFU9_9ACTN</name>
<evidence type="ECO:0000313" key="2">
    <source>
        <dbReference type="EMBL" id="MBA2890427.1"/>
    </source>
</evidence>
<reference evidence="2 3" key="1">
    <citation type="submission" date="2020-07" db="EMBL/GenBank/DDBJ databases">
        <title>Genomic Encyclopedia of Type Strains, Phase IV (KMG-IV): sequencing the most valuable type-strain genomes for metagenomic binning, comparative biology and taxonomic classification.</title>
        <authorList>
            <person name="Goeker M."/>
        </authorList>
    </citation>
    <scope>NUCLEOTIDE SEQUENCE [LARGE SCALE GENOMIC DNA]</scope>
    <source>
        <strain evidence="2 3">DSM 45533</strain>
    </source>
</reference>
<evidence type="ECO:0000259" key="1">
    <source>
        <dbReference type="SMART" id="SM00382"/>
    </source>
</evidence>
<sequence length="664" mass="74662">MAVMHQLAAKACVALLTVLRDVGSLSPAEAWTRVRERAPEVEHDWVGPGGLTAGALLRVQVNHLVKAGWVYRDDQRWEITSAGRAALRVHPSPQELGSALAEAYDHWVDRQHAYWRAFELAGAIPEGRWAADSDVAAIAEVSARHLTALLEAERPPGWRRVLGSGGRVPNLDTSCFQAWWDELAAEGLRHQNGHFDRVYQLGREDLRQLLAPPETLRRAWLLRSDVAGNNLATLWLADGFCSLHAHLLREMAPGASRAEVHAAVEDDYGEVATYSERTKLTTEVYSFLSQMSPGDLVVTYTDADYHIGTLTADPPWFKPSANSLATLRRRVEWFAGQPIPHDSIPAALFAKMTPPGDLIELPDAVPDLLELVGDREPSAPFTLPDIDQDFARKLYFPAEWLQECVELLRERPQLVFDGPPGTGKTYLARKLAAHLTAGKPQNVTFIQFHANYAYEDFFEGFRPIDDGEGGMRYVKRDGPLRTIVTAARRHPDQVFVLLIDELNRCNLPLVFGELYFLLDYRDESVATQYSPEEPFILPRNLVIIATMNSADRSTRELDAAMRRRFAFKTLHPDERPVCDLLAEWLRAKNLPDEAAIRLEQLNRLIQHRDFKIGPAYLMRESIHNGGLERAWATQIMPALHELHAGDRAALEQYTLSALRQARSS</sequence>
<dbReference type="PANTHER" id="PTHR37291">
    <property type="entry name" value="5-METHYLCYTOSINE-SPECIFIC RESTRICTION ENZYME B"/>
    <property type="match status" value="1"/>
</dbReference>
<organism evidence="2 3">
    <name type="scientific">Nonomuraea soli</name>
    <dbReference type="NCBI Taxonomy" id="1032476"/>
    <lineage>
        <taxon>Bacteria</taxon>
        <taxon>Bacillati</taxon>
        <taxon>Actinomycetota</taxon>
        <taxon>Actinomycetes</taxon>
        <taxon>Streptosporangiales</taxon>
        <taxon>Streptosporangiaceae</taxon>
        <taxon>Nonomuraea</taxon>
    </lineage>
</organism>
<proteinExistence type="predicted"/>
<dbReference type="EMBL" id="JACDUR010000002">
    <property type="protein sequence ID" value="MBA2890427.1"/>
    <property type="molecule type" value="Genomic_DNA"/>
</dbReference>
<dbReference type="PANTHER" id="PTHR37291:SF1">
    <property type="entry name" value="TYPE IV METHYL-DIRECTED RESTRICTION ENZYME ECOKMCRB SUBUNIT"/>
    <property type="match status" value="1"/>
</dbReference>
<dbReference type="InterPro" id="IPR052934">
    <property type="entry name" value="Methyl-DNA_Rec/Restrict_Enz"/>
</dbReference>
<dbReference type="Proteomes" id="UP000530928">
    <property type="component" value="Unassembled WGS sequence"/>
</dbReference>
<gene>
    <name evidence="2" type="ORF">HNR30_001768</name>
</gene>
<dbReference type="InterPro" id="IPR027417">
    <property type="entry name" value="P-loop_NTPase"/>
</dbReference>
<dbReference type="Pfam" id="PF07728">
    <property type="entry name" value="AAA_5"/>
    <property type="match status" value="1"/>
</dbReference>
<dbReference type="GO" id="GO:0016887">
    <property type="term" value="F:ATP hydrolysis activity"/>
    <property type="evidence" value="ECO:0007669"/>
    <property type="project" value="InterPro"/>
</dbReference>
<dbReference type="AlphaFoldDB" id="A0A7W0CFU9"/>
<feature type="domain" description="AAA+ ATPase" evidence="1">
    <location>
        <begin position="410"/>
        <end position="575"/>
    </location>
</feature>